<name>A0A816G934_ADIRI</name>
<comment type="caution">
    <text evidence="1">The sequence shown here is derived from an EMBL/GenBank/DDBJ whole genome shotgun (WGS) entry which is preliminary data.</text>
</comment>
<reference evidence="1" key="1">
    <citation type="submission" date="2021-02" db="EMBL/GenBank/DDBJ databases">
        <authorList>
            <person name="Nowell W R."/>
        </authorList>
    </citation>
    <scope>NUCLEOTIDE SEQUENCE</scope>
</reference>
<dbReference type="Proteomes" id="UP000663828">
    <property type="component" value="Unassembled WGS sequence"/>
</dbReference>
<dbReference type="AlphaFoldDB" id="A0A816G934"/>
<dbReference type="EMBL" id="CAJNOR010012981">
    <property type="protein sequence ID" value="CAF1670803.1"/>
    <property type="molecule type" value="Genomic_DNA"/>
</dbReference>
<gene>
    <name evidence="1" type="ORF">XAT740_LOCUS58648</name>
</gene>
<evidence type="ECO:0000313" key="1">
    <source>
        <dbReference type="EMBL" id="CAF1670803.1"/>
    </source>
</evidence>
<sequence length="139" mass="14765">MPNRCPHSELCRASCPSGCGPLCASAKCVDNTCRSVGPCSICQCTNASQCAHPMICEDCKVGYGPFCAQSVCIHGSCHIISPCSKKIKNTSQECNSCFHPDYCEAKCPNGTYPLCADSKCVNGKCVQIVPCSLTSNKQQ</sequence>
<accession>A0A816G934</accession>
<proteinExistence type="predicted"/>
<organism evidence="1 2">
    <name type="scientific">Adineta ricciae</name>
    <name type="common">Rotifer</name>
    <dbReference type="NCBI Taxonomy" id="249248"/>
    <lineage>
        <taxon>Eukaryota</taxon>
        <taxon>Metazoa</taxon>
        <taxon>Spiralia</taxon>
        <taxon>Gnathifera</taxon>
        <taxon>Rotifera</taxon>
        <taxon>Eurotatoria</taxon>
        <taxon>Bdelloidea</taxon>
        <taxon>Adinetida</taxon>
        <taxon>Adinetidae</taxon>
        <taxon>Adineta</taxon>
    </lineage>
</organism>
<evidence type="ECO:0000313" key="2">
    <source>
        <dbReference type="Proteomes" id="UP000663828"/>
    </source>
</evidence>
<protein>
    <submittedName>
        <fullName evidence="1">Uncharacterized protein</fullName>
    </submittedName>
</protein>
<keyword evidence="2" id="KW-1185">Reference proteome</keyword>